<dbReference type="RefSeq" id="WP_165290804.1">
    <property type="nucleotide sequence ID" value="NZ_JACOIJ010000021.1"/>
</dbReference>
<keyword evidence="1 4" id="KW-0349">Heme</keyword>
<evidence type="ECO:0000256" key="3">
    <source>
        <dbReference type="ARBA" id="ARBA00023004"/>
    </source>
</evidence>
<evidence type="ECO:0000256" key="1">
    <source>
        <dbReference type="ARBA" id="ARBA00022617"/>
    </source>
</evidence>
<evidence type="ECO:0000259" key="6">
    <source>
        <dbReference type="PROSITE" id="PS51007"/>
    </source>
</evidence>
<keyword evidence="8" id="KW-1185">Reference proteome</keyword>
<dbReference type="PANTHER" id="PTHR35008:SF4">
    <property type="entry name" value="BLL4482 PROTEIN"/>
    <property type="match status" value="1"/>
</dbReference>
<evidence type="ECO:0000313" key="7">
    <source>
        <dbReference type="EMBL" id="MBD1430165.1"/>
    </source>
</evidence>
<dbReference type="InterPro" id="IPR009056">
    <property type="entry name" value="Cyt_c-like_dom"/>
</dbReference>
<reference evidence="7 8" key="1">
    <citation type="submission" date="2020-08" db="EMBL/GenBank/DDBJ databases">
        <title>Sphingobacterium sp. DN04309 isolated from aquaculture water.</title>
        <authorList>
            <person name="Zhang M."/>
        </authorList>
    </citation>
    <scope>NUCLEOTIDE SEQUENCE [LARGE SCALE GENOMIC DNA]</scope>
    <source>
        <strain evidence="7 8">DN04309</strain>
    </source>
</reference>
<gene>
    <name evidence="7" type="ORF">H8B04_11415</name>
</gene>
<dbReference type="EMBL" id="JACOIJ010000021">
    <property type="protein sequence ID" value="MBD1430165.1"/>
    <property type="molecule type" value="Genomic_DNA"/>
</dbReference>
<name>A0ABR7YFT2_9SPHI</name>
<keyword evidence="3 4" id="KW-0408">Iron</keyword>
<evidence type="ECO:0000256" key="2">
    <source>
        <dbReference type="ARBA" id="ARBA00022723"/>
    </source>
</evidence>
<dbReference type="PANTHER" id="PTHR35008">
    <property type="entry name" value="BLL4482 PROTEIN-RELATED"/>
    <property type="match status" value="1"/>
</dbReference>
<feature type="transmembrane region" description="Helical" evidence="5">
    <location>
        <begin position="7"/>
        <end position="30"/>
    </location>
</feature>
<dbReference type="InterPro" id="IPR036909">
    <property type="entry name" value="Cyt_c-like_dom_sf"/>
</dbReference>
<keyword evidence="5" id="KW-1133">Transmembrane helix</keyword>
<feature type="domain" description="Cytochrome c" evidence="6">
    <location>
        <begin position="46"/>
        <end position="159"/>
    </location>
</feature>
<sequence>MNKLFKVIIIVLAFVLLLVLFAGVYLITFMPNISPAPQLNVEKTTERIERGKYLAHHVTVCMDCHSSRDWSKFSAPLAGQLGAGGEIFNNDMGFPGTIYSLNITPYNLQHWTDGEIFRTITTGVDKDGKALFSVMPYHNYGKMDKEDIYSIIAYIRTLDAIDSEVPERKLEFPVNLLVNLSPQEASFSTIPDESDRIAYGGYLINAAGCVHCHSQTEQGAIVPGTEYGGGMEFVQPAGIVRGANITMHKTKGIGTWTMESFVKRFKHYADSSYVPEDLKPTDWNTPMPWTMYAGMKVSDLEAIYTYLSSLEPKDNTVVKFSPHKR</sequence>
<keyword evidence="5" id="KW-0472">Membrane</keyword>
<protein>
    <submittedName>
        <fullName evidence="7">C-type cytochrome</fullName>
    </submittedName>
</protein>
<dbReference type="Gene3D" id="1.10.760.10">
    <property type="entry name" value="Cytochrome c-like domain"/>
    <property type="match status" value="2"/>
</dbReference>
<evidence type="ECO:0000313" key="8">
    <source>
        <dbReference type="Proteomes" id="UP000651271"/>
    </source>
</evidence>
<keyword evidence="5" id="KW-0812">Transmembrane</keyword>
<proteinExistence type="predicted"/>
<dbReference type="PROSITE" id="PS51007">
    <property type="entry name" value="CYTC"/>
    <property type="match status" value="1"/>
</dbReference>
<organism evidence="7 8">
    <name type="scientific">Sphingobacterium litopenaei</name>
    <dbReference type="NCBI Taxonomy" id="2763500"/>
    <lineage>
        <taxon>Bacteria</taxon>
        <taxon>Pseudomonadati</taxon>
        <taxon>Bacteroidota</taxon>
        <taxon>Sphingobacteriia</taxon>
        <taxon>Sphingobacteriales</taxon>
        <taxon>Sphingobacteriaceae</taxon>
        <taxon>Sphingobacterium</taxon>
    </lineage>
</organism>
<accession>A0ABR7YFT2</accession>
<comment type="caution">
    <text evidence="7">The sequence shown here is derived from an EMBL/GenBank/DDBJ whole genome shotgun (WGS) entry which is preliminary data.</text>
</comment>
<dbReference type="InterPro" id="IPR051459">
    <property type="entry name" value="Cytochrome_c-type_DH"/>
</dbReference>
<keyword evidence="2 4" id="KW-0479">Metal-binding</keyword>
<dbReference type="SUPFAM" id="SSF46626">
    <property type="entry name" value="Cytochrome c"/>
    <property type="match status" value="2"/>
</dbReference>
<evidence type="ECO:0000256" key="5">
    <source>
        <dbReference type="SAM" id="Phobius"/>
    </source>
</evidence>
<evidence type="ECO:0000256" key="4">
    <source>
        <dbReference type="PROSITE-ProRule" id="PRU00433"/>
    </source>
</evidence>
<dbReference type="Proteomes" id="UP000651271">
    <property type="component" value="Unassembled WGS sequence"/>
</dbReference>